<dbReference type="STRING" id="69004.A0A182Q125"/>
<protein>
    <recommendedName>
        <fullName evidence="1">DALR anticodon binding domain-containing protein</fullName>
    </recommendedName>
</protein>
<dbReference type="GO" id="GO:0004814">
    <property type="term" value="F:arginine-tRNA ligase activity"/>
    <property type="evidence" value="ECO:0007669"/>
    <property type="project" value="InterPro"/>
</dbReference>
<dbReference type="EnsemblMetazoa" id="AFAF000954-RA">
    <property type="protein sequence ID" value="AFAF000954-PA"/>
    <property type="gene ID" value="AFAF000954"/>
</dbReference>
<proteinExistence type="predicted"/>
<dbReference type="SUPFAM" id="SSF47323">
    <property type="entry name" value="Anticodon-binding domain of a subclass of class I aminoacyl-tRNA synthetases"/>
    <property type="match status" value="1"/>
</dbReference>
<dbReference type="PANTHER" id="PTHR16043">
    <property type="entry name" value="DALRD3 PROTEIN"/>
    <property type="match status" value="1"/>
</dbReference>
<keyword evidence="3" id="KW-1185">Reference proteome</keyword>
<dbReference type="Pfam" id="PF05746">
    <property type="entry name" value="DALR_1"/>
    <property type="match status" value="1"/>
</dbReference>
<evidence type="ECO:0000313" key="3">
    <source>
        <dbReference type="Proteomes" id="UP000075886"/>
    </source>
</evidence>
<evidence type="ECO:0000259" key="1">
    <source>
        <dbReference type="SMART" id="SM00836"/>
    </source>
</evidence>
<organism evidence="2 3">
    <name type="scientific">Anopheles farauti</name>
    <dbReference type="NCBI Taxonomy" id="69004"/>
    <lineage>
        <taxon>Eukaryota</taxon>
        <taxon>Metazoa</taxon>
        <taxon>Ecdysozoa</taxon>
        <taxon>Arthropoda</taxon>
        <taxon>Hexapoda</taxon>
        <taxon>Insecta</taxon>
        <taxon>Pterygota</taxon>
        <taxon>Neoptera</taxon>
        <taxon>Endopterygota</taxon>
        <taxon>Diptera</taxon>
        <taxon>Nematocera</taxon>
        <taxon>Culicoidea</taxon>
        <taxon>Culicidae</taxon>
        <taxon>Anophelinae</taxon>
        <taxon>Anopheles</taxon>
    </lineage>
</organism>
<dbReference type="EMBL" id="AXCN02000238">
    <property type="status" value="NOT_ANNOTATED_CDS"/>
    <property type="molecule type" value="Genomic_DNA"/>
</dbReference>
<dbReference type="GO" id="GO:0006420">
    <property type="term" value="P:arginyl-tRNA aminoacylation"/>
    <property type="evidence" value="ECO:0007669"/>
    <property type="project" value="InterPro"/>
</dbReference>
<sequence length="275" mass="31318">MPVRVEPYTTAPNASIAAEHKVIHRTIWSAVKHVKVVQQKSKLLDVDHVEVLCGPVLTGTDVQDAAQYIQQRSNDMQLIAQHRYGLRMDDNLRLQKLVASLGRSAAIVDMLHKRQTNAIDMRNPQEVVQTQCSSKGAAFILYNYARLASIFKKHAKLVEEDPLNTLPPEEMIDYSLLSESDEWQLLYLYVIGFPGALEQTIGYGPSARVAPYHLLEFTLHLIQCLSKYYCRVRILTANRPKLQPVMFARLHLLRAVYDTLKVLLSLLDLEPIEEM</sequence>
<evidence type="ECO:0000313" key="2">
    <source>
        <dbReference type="EnsemblMetazoa" id="AFAF000954-PA"/>
    </source>
</evidence>
<accession>A0A182Q125</accession>
<dbReference type="Gene3D" id="1.10.730.10">
    <property type="entry name" value="Isoleucyl-tRNA Synthetase, Domain 1"/>
    <property type="match status" value="1"/>
</dbReference>
<dbReference type="SMART" id="SM00836">
    <property type="entry name" value="DALR_1"/>
    <property type="match status" value="1"/>
</dbReference>
<dbReference type="GO" id="GO:0000049">
    <property type="term" value="F:tRNA binding"/>
    <property type="evidence" value="ECO:0007669"/>
    <property type="project" value="TreeGrafter"/>
</dbReference>
<dbReference type="PANTHER" id="PTHR16043:SF1">
    <property type="entry name" value="DALR ANTICODON-BINDING DOMAIN-CONTAINING PROTEIN 3"/>
    <property type="match status" value="1"/>
</dbReference>
<dbReference type="AlphaFoldDB" id="A0A182Q125"/>
<dbReference type="Proteomes" id="UP000075886">
    <property type="component" value="Unassembled WGS sequence"/>
</dbReference>
<reference evidence="3" key="1">
    <citation type="submission" date="2014-01" db="EMBL/GenBank/DDBJ databases">
        <title>The Genome Sequence of Anopheles farauti FAR1 (V2).</title>
        <authorList>
            <consortium name="The Broad Institute Genomics Platform"/>
            <person name="Neafsey D.E."/>
            <person name="Besansky N."/>
            <person name="Howell P."/>
            <person name="Walton C."/>
            <person name="Young S.K."/>
            <person name="Zeng Q."/>
            <person name="Gargeya S."/>
            <person name="Fitzgerald M."/>
            <person name="Haas B."/>
            <person name="Abouelleil A."/>
            <person name="Allen A.W."/>
            <person name="Alvarado L."/>
            <person name="Arachchi H.M."/>
            <person name="Berlin A.M."/>
            <person name="Chapman S.B."/>
            <person name="Gainer-Dewar J."/>
            <person name="Goldberg J."/>
            <person name="Griggs A."/>
            <person name="Gujja S."/>
            <person name="Hansen M."/>
            <person name="Howarth C."/>
            <person name="Imamovic A."/>
            <person name="Ireland A."/>
            <person name="Larimer J."/>
            <person name="McCowan C."/>
            <person name="Murphy C."/>
            <person name="Pearson M."/>
            <person name="Poon T.W."/>
            <person name="Priest M."/>
            <person name="Roberts A."/>
            <person name="Saif S."/>
            <person name="Shea T."/>
            <person name="Sisk P."/>
            <person name="Sykes S."/>
            <person name="Wortman J."/>
            <person name="Nusbaum C."/>
            <person name="Birren B."/>
        </authorList>
    </citation>
    <scope>NUCLEOTIDE SEQUENCE [LARGE SCALE GENOMIC DNA]</scope>
    <source>
        <strain evidence="3">FAR1</strain>
    </source>
</reference>
<dbReference type="InterPro" id="IPR009080">
    <property type="entry name" value="tRNAsynth_Ia_anticodon-bd"/>
</dbReference>
<reference evidence="2" key="2">
    <citation type="submission" date="2020-05" db="UniProtKB">
        <authorList>
            <consortium name="EnsemblMetazoa"/>
        </authorList>
    </citation>
    <scope>IDENTIFICATION</scope>
    <source>
        <strain evidence="2">FAR1</strain>
    </source>
</reference>
<dbReference type="InterPro" id="IPR037380">
    <property type="entry name" value="DALRD3"/>
</dbReference>
<dbReference type="GO" id="GO:0106217">
    <property type="term" value="P:tRNA C3-cytosine methylation"/>
    <property type="evidence" value="ECO:0007669"/>
    <property type="project" value="TreeGrafter"/>
</dbReference>
<dbReference type="VEuPathDB" id="VectorBase:AFAF000954"/>
<dbReference type="GO" id="GO:0005524">
    <property type="term" value="F:ATP binding"/>
    <property type="evidence" value="ECO:0007669"/>
    <property type="project" value="InterPro"/>
</dbReference>
<feature type="domain" description="DALR anticodon binding" evidence="1">
    <location>
        <begin position="140"/>
        <end position="275"/>
    </location>
</feature>
<dbReference type="InterPro" id="IPR008909">
    <property type="entry name" value="DALR_anticod-bd"/>
</dbReference>
<name>A0A182Q125_9DIPT</name>